<comment type="caution">
    <text evidence="2">The sequence shown here is derived from an EMBL/GenBank/DDBJ whole genome shotgun (WGS) entry which is preliminary data.</text>
</comment>
<dbReference type="Proteomes" id="UP000231192">
    <property type="component" value="Unassembled WGS sequence"/>
</dbReference>
<evidence type="ECO:0000313" key="3">
    <source>
        <dbReference type="Proteomes" id="UP000231192"/>
    </source>
</evidence>
<keyword evidence="1" id="KW-0812">Transmembrane</keyword>
<name>A0A2H0UBV9_9BACT</name>
<accession>A0A2H0UBV9</accession>
<feature type="transmembrane region" description="Helical" evidence="1">
    <location>
        <begin position="77"/>
        <end position="98"/>
    </location>
</feature>
<organism evidence="2 3">
    <name type="scientific">Candidatus Kaiserbacteria bacterium CG10_big_fil_rev_8_21_14_0_10_51_14</name>
    <dbReference type="NCBI Taxonomy" id="1974610"/>
    <lineage>
        <taxon>Bacteria</taxon>
        <taxon>Candidatus Kaiseribacteriota</taxon>
    </lineage>
</organism>
<keyword evidence="1" id="KW-0472">Membrane</keyword>
<proteinExistence type="predicted"/>
<evidence type="ECO:0000256" key="1">
    <source>
        <dbReference type="SAM" id="Phobius"/>
    </source>
</evidence>
<reference evidence="3" key="1">
    <citation type="submission" date="2017-09" db="EMBL/GenBank/DDBJ databases">
        <title>Depth-based differentiation of microbial function through sediment-hosted aquifers and enrichment of novel symbionts in the deep terrestrial subsurface.</title>
        <authorList>
            <person name="Probst A.J."/>
            <person name="Ladd B."/>
            <person name="Jarett J.K."/>
            <person name="Geller-Mcgrath D.E."/>
            <person name="Sieber C.M.K."/>
            <person name="Emerson J.B."/>
            <person name="Anantharaman K."/>
            <person name="Thomas B.C."/>
            <person name="Malmstrom R."/>
            <person name="Stieglmeier M."/>
            <person name="Klingl A."/>
            <person name="Woyke T."/>
            <person name="Ryan C.M."/>
            <person name="Banfield J.F."/>
        </authorList>
    </citation>
    <scope>NUCLEOTIDE SEQUENCE [LARGE SCALE GENOMIC DNA]</scope>
</reference>
<dbReference type="AlphaFoldDB" id="A0A2H0UBV9"/>
<protein>
    <submittedName>
        <fullName evidence="2">Uncharacterized protein</fullName>
    </submittedName>
</protein>
<feature type="transmembrane region" description="Helical" evidence="1">
    <location>
        <begin position="51"/>
        <end position="70"/>
    </location>
</feature>
<keyword evidence="1" id="KW-1133">Transmembrane helix</keyword>
<dbReference type="EMBL" id="PFBK01000003">
    <property type="protein sequence ID" value="PIR83904.1"/>
    <property type="molecule type" value="Genomic_DNA"/>
</dbReference>
<evidence type="ECO:0000313" key="2">
    <source>
        <dbReference type="EMBL" id="PIR83904.1"/>
    </source>
</evidence>
<sequence>MEMLILAKLFLFAFLINVVWEMMHSQLYTTCLDRSWKKNVPLLLKMSVKDGLWITVLYGVSVVLFANWNIFENDAQLLFFVVFALAAGCIDEFVSIRLKRWEYAPTMPTIFGVGVTPFLEFAVTGLLALGMVFFL</sequence>
<feature type="transmembrane region" description="Helical" evidence="1">
    <location>
        <begin position="110"/>
        <end position="134"/>
    </location>
</feature>
<gene>
    <name evidence="2" type="ORF">COU18_00610</name>
</gene>